<gene>
    <name evidence="3" type="ORF">ERW49_08265</name>
</gene>
<evidence type="ECO:0000256" key="1">
    <source>
        <dbReference type="ARBA" id="ARBA00022801"/>
    </source>
</evidence>
<protein>
    <recommendedName>
        <fullName evidence="2">Beta-mannosidase-like galactose-binding domain-containing protein</fullName>
    </recommendedName>
</protein>
<evidence type="ECO:0000313" key="3">
    <source>
        <dbReference type="EMBL" id="RYU46588.1"/>
    </source>
</evidence>
<dbReference type="InterPro" id="IPR008979">
    <property type="entry name" value="Galactose-bd-like_sf"/>
</dbReference>
<dbReference type="OrthoDB" id="5918442at2"/>
<name>A0A4Q5KME1_9GAMM</name>
<dbReference type="EMBL" id="SEZJ01000006">
    <property type="protein sequence ID" value="RYU46588.1"/>
    <property type="molecule type" value="Genomic_DNA"/>
</dbReference>
<dbReference type="InterPro" id="IPR054593">
    <property type="entry name" value="Beta-mannosidase-like_N2"/>
</dbReference>
<dbReference type="SUPFAM" id="SSF49785">
    <property type="entry name" value="Galactose-binding domain-like"/>
    <property type="match status" value="1"/>
</dbReference>
<dbReference type="RefSeq" id="WP_130086907.1">
    <property type="nucleotide sequence ID" value="NZ_SEZJ01000006.1"/>
</dbReference>
<dbReference type="Proteomes" id="UP000293465">
    <property type="component" value="Unassembled WGS sequence"/>
</dbReference>
<dbReference type="AlphaFoldDB" id="A0A4Q5KME1"/>
<dbReference type="GO" id="GO:0004553">
    <property type="term" value="F:hydrolase activity, hydrolyzing O-glycosyl compounds"/>
    <property type="evidence" value="ECO:0007669"/>
    <property type="project" value="UniProtKB-ARBA"/>
</dbReference>
<proteinExistence type="predicted"/>
<dbReference type="GeneID" id="56275038"/>
<organism evidence="3 4">
    <name type="scientific">Aliivibrio finisterrensis</name>
    <dbReference type="NCBI Taxonomy" id="511998"/>
    <lineage>
        <taxon>Bacteria</taxon>
        <taxon>Pseudomonadati</taxon>
        <taxon>Pseudomonadota</taxon>
        <taxon>Gammaproteobacteria</taxon>
        <taxon>Vibrionales</taxon>
        <taxon>Vibrionaceae</taxon>
        <taxon>Aliivibrio</taxon>
    </lineage>
</organism>
<evidence type="ECO:0000259" key="2">
    <source>
        <dbReference type="Pfam" id="PF22666"/>
    </source>
</evidence>
<evidence type="ECO:0000313" key="4">
    <source>
        <dbReference type="Proteomes" id="UP000293465"/>
    </source>
</evidence>
<reference evidence="3 4" key="1">
    <citation type="submission" date="2019-02" db="EMBL/GenBank/DDBJ databases">
        <title>Genome sequences of Aliivibrio finisterrensis strains from farmed Atlantic salmon.</title>
        <authorList>
            <person name="Bowman J.P."/>
        </authorList>
    </citation>
    <scope>NUCLEOTIDE SEQUENCE [LARGE SCALE GENOMIC DNA]</scope>
    <source>
        <strain evidence="3 4">A32</strain>
    </source>
</reference>
<dbReference type="Pfam" id="PF22666">
    <property type="entry name" value="Glyco_hydro_2_N2"/>
    <property type="match status" value="1"/>
</dbReference>
<sequence length="280" mass="32091">MSVNSRILLNNEQALWQVSPLSETSLPIKDIPIQQGIASAYASLSASEVNDQEWHVMRFFEVDETLLNYPAIELVMSGTSRYAEVRINGVAVFDCTDNMTRYRKNIKDYLQLGGNRFEVLFLEEDEDDWLLDDDFSEQVCEINQAYHRRFGAVQDVDIKDDIGIFGVCFFQPIPHLALDHISVEQIWHHGCELKVNVYFKTYKPDLISASVKFDGMTLTLPVNVRGDHISALFQVEAPKYWDDNAQNPDDLYSIIVTLDGQQHELEIGLCRTENVIHFPL</sequence>
<accession>A0A4Q5KME1</accession>
<keyword evidence="1" id="KW-0378">Hydrolase</keyword>
<dbReference type="Gene3D" id="2.60.120.260">
    <property type="entry name" value="Galactose-binding domain-like"/>
    <property type="match status" value="1"/>
</dbReference>
<comment type="caution">
    <text evidence="3">The sequence shown here is derived from an EMBL/GenBank/DDBJ whole genome shotgun (WGS) entry which is preliminary data.</text>
</comment>
<feature type="domain" description="Beta-mannosidase-like galactose-binding" evidence="2">
    <location>
        <begin position="45"/>
        <end position="123"/>
    </location>
</feature>